<dbReference type="Proteomes" id="UP001515500">
    <property type="component" value="Chromosome 15"/>
</dbReference>
<dbReference type="InterPro" id="IPR037502">
    <property type="entry name" value="CBP1"/>
</dbReference>
<keyword evidence="2" id="KW-1185">Reference proteome</keyword>
<sequence>MRTVSLRSPAPATVPSQFSGMLSRSRSPMIVRCLQRRDEVSSIPKLEPFSRSRIDRLVKDPPLLEKTKDDFTDYCSTLEGEESCRCWTAYFELRDLEKEMSQEDIETLIRQSGGIKSLIDCVHGITAMQKKQEGKFAIPTVSNKETEKKIPFPVPDGIPKSKDELEEEEKARMPDSSHTRLLRAMGRFPAWYSQAPDHESD</sequence>
<reference evidence="3" key="1">
    <citation type="submission" date="2025-08" db="UniProtKB">
        <authorList>
            <consortium name="RefSeq"/>
        </authorList>
    </citation>
    <scope>IDENTIFICATION</scope>
</reference>
<gene>
    <name evidence="3" type="primary">LOC120276684</name>
</gene>
<protein>
    <submittedName>
        <fullName evidence="3">CCG-binding protein 1</fullName>
    </submittedName>
</protein>
<dbReference type="GO" id="GO:0005634">
    <property type="term" value="C:nucleus"/>
    <property type="evidence" value="ECO:0007669"/>
    <property type="project" value="EnsemblPlants"/>
</dbReference>
<organism evidence="2 3">
    <name type="scientific">Dioscorea cayennensis subsp. rotundata</name>
    <name type="common">White Guinea yam</name>
    <name type="synonym">Dioscorea rotundata</name>
    <dbReference type="NCBI Taxonomy" id="55577"/>
    <lineage>
        <taxon>Eukaryota</taxon>
        <taxon>Viridiplantae</taxon>
        <taxon>Streptophyta</taxon>
        <taxon>Embryophyta</taxon>
        <taxon>Tracheophyta</taxon>
        <taxon>Spermatophyta</taxon>
        <taxon>Magnoliopsida</taxon>
        <taxon>Liliopsida</taxon>
        <taxon>Dioscoreales</taxon>
        <taxon>Dioscoreaceae</taxon>
        <taxon>Dioscorea</taxon>
    </lineage>
</organism>
<feature type="compositionally biased region" description="Basic and acidic residues" evidence="1">
    <location>
        <begin position="159"/>
        <end position="178"/>
    </location>
</feature>
<dbReference type="RefSeq" id="XP_039139290.1">
    <property type="nucleotide sequence ID" value="XM_039283356.1"/>
</dbReference>
<dbReference type="GO" id="GO:0009793">
    <property type="term" value="P:embryo development ending in seed dormancy"/>
    <property type="evidence" value="ECO:0007669"/>
    <property type="project" value="EnsemblPlants"/>
</dbReference>
<dbReference type="GO" id="GO:0005829">
    <property type="term" value="C:cytosol"/>
    <property type="evidence" value="ECO:0007669"/>
    <property type="project" value="EnsemblPlants"/>
</dbReference>
<dbReference type="GO" id="GO:0036033">
    <property type="term" value="F:mediator complex binding"/>
    <property type="evidence" value="ECO:0007669"/>
    <property type="project" value="EnsemblPlants"/>
</dbReference>
<dbReference type="PANTHER" id="PTHR36345">
    <property type="entry name" value="CCG-BINDING PROTEIN 1"/>
    <property type="match status" value="1"/>
</dbReference>
<dbReference type="GO" id="GO:0010183">
    <property type="term" value="P:pollen tube guidance"/>
    <property type="evidence" value="ECO:0007669"/>
    <property type="project" value="EnsemblPlants"/>
</dbReference>
<evidence type="ECO:0000313" key="3">
    <source>
        <dbReference type="RefSeq" id="XP_039139290.1"/>
    </source>
</evidence>
<evidence type="ECO:0000313" key="2">
    <source>
        <dbReference type="Proteomes" id="UP001515500"/>
    </source>
</evidence>
<name>A0AB40CH18_DIOCR</name>
<dbReference type="GeneID" id="120276684"/>
<dbReference type="PANTHER" id="PTHR36345:SF1">
    <property type="entry name" value="CCG-BINDING PROTEIN 1"/>
    <property type="match status" value="1"/>
</dbReference>
<proteinExistence type="predicted"/>
<dbReference type="GO" id="GO:0050832">
    <property type="term" value="P:defense response to fungus"/>
    <property type="evidence" value="ECO:0007669"/>
    <property type="project" value="EnsemblPlants"/>
</dbReference>
<evidence type="ECO:0000256" key="1">
    <source>
        <dbReference type="SAM" id="MobiDB-lite"/>
    </source>
</evidence>
<feature type="region of interest" description="Disordered" evidence="1">
    <location>
        <begin position="148"/>
        <end position="179"/>
    </location>
</feature>
<accession>A0AB40CH18</accession>
<dbReference type="AlphaFoldDB" id="A0AB40CH18"/>